<dbReference type="PANTHER" id="PTHR30008">
    <property type="entry name" value="EXODEOXYRIBONUCLEASE 7 LARGE SUBUNIT"/>
    <property type="match status" value="1"/>
</dbReference>
<keyword evidence="11" id="KW-1185">Reference proteome</keyword>
<dbReference type="GO" id="GO:0003676">
    <property type="term" value="F:nucleic acid binding"/>
    <property type="evidence" value="ECO:0007669"/>
    <property type="project" value="InterPro"/>
</dbReference>
<reference evidence="10 11" key="1">
    <citation type="submission" date="2018-10" db="EMBL/GenBank/DDBJ databases">
        <authorList>
            <person name="Chen W.-M."/>
        </authorList>
    </citation>
    <scope>NUCLEOTIDE SEQUENCE [LARGE SCALE GENOMIC DNA]</scope>
    <source>
        <strain evidence="10 11">H-5</strain>
    </source>
</reference>
<feature type="domain" description="OB-fold nucleic acid binding" evidence="9">
    <location>
        <begin position="15"/>
        <end position="107"/>
    </location>
</feature>
<evidence type="ECO:0000256" key="2">
    <source>
        <dbReference type="ARBA" id="ARBA00022722"/>
    </source>
</evidence>
<comment type="function">
    <text evidence="5">Bidirectionally degrades single-stranded DNA into large acid-insoluble oligonucleotides, which are then degraded further into small acid-soluble oligonucleotides.</text>
</comment>
<sequence length="429" mass="47427">MPHVLTAQALTAQVLTVSELNRLAREVLERSIPLFWVSGEVSNFTRAASGHWYFSLKDQGAQVRCVMFRGRNSYLDWQPREGDKVEARALVTLYEARGDFQLTVESLQRAGLGALFEAFERLRMKLQAEGLFDAGRKRALPALPRQIGIVTSPDAAALRDVLTTLKRRMPGIPVVIYPTPVQGKGAAERIAAAIQRASERAECDVLIVCRGGGSIEDLWQFNEEIVARAIASCSMPVISGVGHETDTTMADFVADQRAPTPTAAAELATPDRLSLLQRLSQQQTQLHRRLQQRLQNHAQQLDFLARRLLSPSQQLAGRSAALNQLQWRLQSASLQLASKPAVTLKQLHWRLQTAAQQRLQYRQQQLVRLSQSLSHLNPQAVLSRGYALVHLDDGTLVRSSQQLETGSTVRLVLGEGEATAVVDGKSPTT</sequence>
<evidence type="ECO:0000256" key="5">
    <source>
        <dbReference type="HAMAP-Rule" id="MF_00378"/>
    </source>
</evidence>
<evidence type="ECO:0000256" key="3">
    <source>
        <dbReference type="ARBA" id="ARBA00022801"/>
    </source>
</evidence>
<dbReference type="Pfam" id="PF13742">
    <property type="entry name" value="tRNA_anti_2"/>
    <property type="match status" value="1"/>
</dbReference>
<proteinExistence type="inferred from homology"/>
<dbReference type="EC" id="3.1.11.6" evidence="5"/>
<evidence type="ECO:0000313" key="11">
    <source>
        <dbReference type="Proteomes" id="UP000275137"/>
    </source>
</evidence>
<dbReference type="InterPro" id="IPR003753">
    <property type="entry name" value="Exonuc_VII_L"/>
</dbReference>
<dbReference type="GO" id="GO:0005737">
    <property type="term" value="C:cytoplasm"/>
    <property type="evidence" value="ECO:0007669"/>
    <property type="project" value="UniProtKB-SubCell"/>
</dbReference>
<keyword evidence="2 5" id="KW-0540">Nuclease</keyword>
<dbReference type="GO" id="GO:0008855">
    <property type="term" value="F:exodeoxyribonuclease VII activity"/>
    <property type="evidence" value="ECO:0007669"/>
    <property type="project" value="UniProtKB-UniRule"/>
</dbReference>
<dbReference type="CDD" id="cd04489">
    <property type="entry name" value="ExoVII_LU_OBF"/>
    <property type="match status" value="1"/>
</dbReference>
<comment type="subcellular location">
    <subcellularLocation>
        <location evidence="5 6">Cytoplasm</location>
    </subcellularLocation>
</comment>
<dbReference type="NCBIfam" id="TIGR00237">
    <property type="entry name" value="xseA"/>
    <property type="match status" value="1"/>
</dbReference>
<feature type="domain" description="Exonuclease VII large subunit C-terminal" evidence="8">
    <location>
        <begin position="131"/>
        <end position="420"/>
    </location>
</feature>
<evidence type="ECO:0000259" key="9">
    <source>
        <dbReference type="Pfam" id="PF13742"/>
    </source>
</evidence>
<dbReference type="EMBL" id="RJVP01000001">
    <property type="protein sequence ID" value="ROH88611.1"/>
    <property type="molecule type" value="Genomic_DNA"/>
</dbReference>
<evidence type="ECO:0000256" key="1">
    <source>
        <dbReference type="ARBA" id="ARBA00022490"/>
    </source>
</evidence>
<evidence type="ECO:0000256" key="4">
    <source>
        <dbReference type="ARBA" id="ARBA00022839"/>
    </source>
</evidence>
<dbReference type="Pfam" id="PF02601">
    <property type="entry name" value="Exonuc_VII_L"/>
    <property type="match status" value="1"/>
</dbReference>
<keyword evidence="1 5" id="KW-0963">Cytoplasm</keyword>
<evidence type="ECO:0000313" key="10">
    <source>
        <dbReference type="EMBL" id="ROH88611.1"/>
    </source>
</evidence>
<organism evidence="10 11">
    <name type="scientific">Pseudomethylobacillus aquaticus</name>
    <dbReference type="NCBI Taxonomy" id="2676064"/>
    <lineage>
        <taxon>Bacteria</taxon>
        <taxon>Pseudomonadati</taxon>
        <taxon>Pseudomonadota</taxon>
        <taxon>Betaproteobacteria</taxon>
        <taxon>Nitrosomonadales</taxon>
        <taxon>Methylophilaceae</taxon>
        <taxon>Pseudomethylobacillus</taxon>
    </lineage>
</organism>
<comment type="caution">
    <text evidence="10">The sequence shown here is derived from an EMBL/GenBank/DDBJ whole genome shotgun (WGS) entry which is preliminary data.</text>
</comment>
<evidence type="ECO:0000256" key="6">
    <source>
        <dbReference type="RuleBase" id="RU004355"/>
    </source>
</evidence>
<protein>
    <recommendedName>
        <fullName evidence="5">Exodeoxyribonuclease 7 large subunit</fullName>
        <ecNumber evidence="5">3.1.11.6</ecNumber>
    </recommendedName>
    <alternativeName>
        <fullName evidence="5">Exodeoxyribonuclease VII large subunit</fullName>
        <shortName evidence="5">Exonuclease VII large subunit</shortName>
    </alternativeName>
</protein>
<dbReference type="InterPro" id="IPR020579">
    <property type="entry name" value="Exonuc_VII_lsu_C"/>
</dbReference>
<dbReference type="GO" id="GO:0006308">
    <property type="term" value="P:DNA catabolic process"/>
    <property type="evidence" value="ECO:0007669"/>
    <property type="project" value="UniProtKB-UniRule"/>
</dbReference>
<dbReference type="PANTHER" id="PTHR30008:SF0">
    <property type="entry name" value="EXODEOXYRIBONUCLEASE 7 LARGE SUBUNIT"/>
    <property type="match status" value="1"/>
</dbReference>
<dbReference type="HAMAP" id="MF_00378">
    <property type="entry name" value="Exonuc_7_L"/>
    <property type="match status" value="1"/>
</dbReference>
<keyword evidence="4 5" id="KW-0269">Exonuclease</keyword>
<dbReference type="InterPro" id="IPR025824">
    <property type="entry name" value="OB-fold_nuc-bd_dom"/>
</dbReference>
<comment type="subunit">
    <text evidence="5">Heterooligomer composed of large and small subunits.</text>
</comment>
<gene>
    <name evidence="5" type="primary">xseA</name>
    <name evidence="10" type="ORF">ED236_02810</name>
</gene>
<accession>A0A3N0V7L1</accession>
<comment type="similarity">
    <text evidence="5 6">Belongs to the XseA family.</text>
</comment>
<dbReference type="AlphaFoldDB" id="A0A3N0V7L1"/>
<feature type="coiled-coil region" evidence="7">
    <location>
        <begin position="280"/>
        <end position="307"/>
    </location>
</feature>
<keyword evidence="7" id="KW-0175">Coiled coil</keyword>
<comment type="catalytic activity">
    <reaction evidence="5 6">
        <text>Exonucleolytic cleavage in either 5'- to 3'- or 3'- to 5'-direction to yield nucleoside 5'-phosphates.</text>
        <dbReference type="EC" id="3.1.11.6"/>
    </reaction>
</comment>
<evidence type="ECO:0000259" key="8">
    <source>
        <dbReference type="Pfam" id="PF02601"/>
    </source>
</evidence>
<name>A0A3N0V7L1_9PROT</name>
<dbReference type="GO" id="GO:0009318">
    <property type="term" value="C:exodeoxyribonuclease VII complex"/>
    <property type="evidence" value="ECO:0007669"/>
    <property type="project" value="UniProtKB-UniRule"/>
</dbReference>
<dbReference type="Proteomes" id="UP000275137">
    <property type="component" value="Unassembled WGS sequence"/>
</dbReference>
<evidence type="ECO:0000256" key="7">
    <source>
        <dbReference type="SAM" id="Coils"/>
    </source>
</evidence>
<keyword evidence="3 5" id="KW-0378">Hydrolase</keyword>